<reference evidence="2 3" key="1">
    <citation type="submission" date="2021-05" db="EMBL/GenBank/DDBJ databases">
        <title>Kineosporia and Streptomyces sp. nov. two new marine actinobacteria isolated from Coral.</title>
        <authorList>
            <person name="Buangrab K."/>
            <person name="Sutthacheep M."/>
            <person name="Yeemin T."/>
            <person name="Harunari E."/>
            <person name="Igarashi Y."/>
            <person name="Kanchanasin P."/>
            <person name="Tanasupawat S."/>
            <person name="Phongsopitanun W."/>
        </authorList>
    </citation>
    <scope>NUCLEOTIDE SEQUENCE [LARGE SCALE GENOMIC DNA]</scope>
    <source>
        <strain evidence="2 3">J2-2</strain>
    </source>
</reference>
<keyword evidence="3" id="KW-1185">Reference proteome</keyword>
<comment type="caution">
    <text evidence="2">The sequence shown here is derived from an EMBL/GenBank/DDBJ whole genome shotgun (WGS) entry which is preliminary data.</text>
</comment>
<dbReference type="InterPro" id="IPR024047">
    <property type="entry name" value="MM3350-like_sf"/>
</dbReference>
<dbReference type="SUPFAM" id="SSF159941">
    <property type="entry name" value="MM3350-like"/>
    <property type="match status" value="1"/>
</dbReference>
<protein>
    <submittedName>
        <fullName evidence="2">Plasmid pRiA4b ORF-3 family protein</fullName>
    </submittedName>
</protein>
<evidence type="ECO:0000313" key="3">
    <source>
        <dbReference type="Proteomes" id="UP001197247"/>
    </source>
</evidence>
<feature type="domain" description="Plasmid pRiA4b Orf3-like" evidence="1">
    <location>
        <begin position="3"/>
        <end position="51"/>
    </location>
</feature>
<evidence type="ECO:0000313" key="2">
    <source>
        <dbReference type="EMBL" id="MBT0770933.1"/>
    </source>
</evidence>
<dbReference type="RefSeq" id="WP_214157217.1">
    <property type="nucleotide sequence ID" value="NZ_JAHBAY010000007.1"/>
</dbReference>
<evidence type="ECO:0000259" key="1">
    <source>
        <dbReference type="Pfam" id="PF07929"/>
    </source>
</evidence>
<dbReference type="EMBL" id="JAHBAY010000007">
    <property type="protein sequence ID" value="MBT0770933.1"/>
    <property type="molecule type" value="Genomic_DNA"/>
</dbReference>
<feature type="domain" description="Plasmid pRiA4b Orf3-like" evidence="1">
    <location>
        <begin position="63"/>
        <end position="113"/>
    </location>
</feature>
<dbReference type="Proteomes" id="UP001197247">
    <property type="component" value="Unassembled WGS sequence"/>
</dbReference>
<dbReference type="Gene3D" id="3.10.290.30">
    <property type="entry name" value="MM3350-like"/>
    <property type="match status" value="2"/>
</dbReference>
<accession>A0ABS5TJC0</accession>
<gene>
    <name evidence="2" type="ORF">KIH74_18485</name>
</gene>
<proteinExistence type="predicted"/>
<name>A0ABS5TJC0_9ACTN</name>
<dbReference type="Pfam" id="PF07929">
    <property type="entry name" value="PRiA4_ORF3"/>
    <property type="match status" value="2"/>
</dbReference>
<sequence>MKTIRLRVTLRDVEPRVLRILDVPADSTLGELHDLLQIGLGWLSLQPYQFISPALAPDLPGLGEHFTYHYDPEDRWRHDVTVLGPGGDAAGCVYGEGVCPPESSGGPAGYAKQTRNPFAAPDFDQDRTDLRVRQMAGRVPETVRRLIELTLPGVELTGSGALPEPVVHSMHALRPDWNAGAPATDEAGLPALLVLHGVLRSTGILWHGQGTVRAVAAAHDERFVVRRLRAWFEPGTFGAFVAGIAVGGLAAHGPLAEEALVHLVLGETSPRNPATADDVRQTLHQLGPVLSGLDLVRPTPAGWLPGPSARTLIPKATALAVRPCGAPGQLLTSQG</sequence>
<dbReference type="InterPro" id="IPR012912">
    <property type="entry name" value="Plasmid_pRiA4b_Orf3-like"/>
</dbReference>
<organism evidence="2 3">
    <name type="scientific">Kineosporia corallincola</name>
    <dbReference type="NCBI Taxonomy" id="2835133"/>
    <lineage>
        <taxon>Bacteria</taxon>
        <taxon>Bacillati</taxon>
        <taxon>Actinomycetota</taxon>
        <taxon>Actinomycetes</taxon>
        <taxon>Kineosporiales</taxon>
        <taxon>Kineosporiaceae</taxon>
        <taxon>Kineosporia</taxon>
    </lineage>
</organism>